<dbReference type="SMART" id="SM00327">
    <property type="entry name" value="VWA"/>
    <property type="match status" value="1"/>
</dbReference>
<reference evidence="3" key="1">
    <citation type="submission" date="2018-05" db="EMBL/GenBank/DDBJ databases">
        <authorList>
            <person name="Lanie J.A."/>
            <person name="Ng W.-L."/>
            <person name="Kazmierczak K.M."/>
            <person name="Andrzejewski T.M."/>
            <person name="Davidsen T.M."/>
            <person name="Wayne K.J."/>
            <person name="Tettelin H."/>
            <person name="Glass J.I."/>
            <person name="Rusch D."/>
            <person name="Podicherti R."/>
            <person name="Tsui H.-C.T."/>
            <person name="Winkler M.E."/>
        </authorList>
    </citation>
    <scope>NUCLEOTIDE SEQUENCE</scope>
</reference>
<evidence type="ECO:0008006" key="4">
    <source>
        <dbReference type="Google" id="ProtNLM"/>
    </source>
</evidence>
<sequence>MKKPILFFSFFFTLLISFSLQASSLQSKINQSYQPNINRPYGLFFVEADKLEEEKEIFAAPTLKTDVHVDVQGLLTTTTVKQYFINPTNTWMEAIYLFPLPDKSAVDFLRMKIGDRFIEGIIQEKVEAEKTYEKAKKSGQKASLVSSSRANIFKTKVANIAPGELIIIEIRYHDVLTLKNDTYSLRIPTVINHRYTHSKKVQEGDVTSEVAELNPEIHSPINRSPDFTINPYSISIDLNTGFDITIPESSFHTISVDSVSSSHHQITLVEGKMPSTRDFVLNFSPIKSPEPYIEIYGEDIGSDLYLYGLINPQIEQHDLTVMEKTAITIVADVSGSMSGNSLRQMQGALIAFINQLPEHHYMNIIAFDDHHYKLFKAPKPATQSIKQQALRFVRNMEAAGGTKMLPPVYEAILEQPPLLMKQQVVLMTDGAIDYETKMMAIVHEHIGDKRFHVIGIGSAPNSFLIKGIAKAGRGSYLYVDGNIKEKIKELLFKINRPVLEDLRVVMIRQHDMLPKKFPDILADEPITFFLR</sequence>
<dbReference type="InterPro" id="IPR002035">
    <property type="entry name" value="VWF_A"/>
</dbReference>
<dbReference type="PANTHER" id="PTHR45737">
    <property type="entry name" value="VON WILLEBRAND FACTOR A DOMAIN-CONTAINING PROTEIN 5A"/>
    <property type="match status" value="1"/>
</dbReference>
<proteinExistence type="predicted"/>
<organism evidence="3">
    <name type="scientific">marine metagenome</name>
    <dbReference type="NCBI Taxonomy" id="408172"/>
    <lineage>
        <taxon>unclassified sequences</taxon>
        <taxon>metagenomes</taxon>
        <taxon>ecological metagenomes</taxon>
    </lineage>
</organism>
<dbReference type="PROSITE" id="PS51468">
    <property type="entry name" value="VIT"/>
    <property type="match status" value="1"/>
</dbReference>
<feature type="non-terminal residue" evidence="3">
    <location>
        <position position="531"/>
    </location>
</feature>
<dbReference type="PROSITE" id="PS50234">
    <property type="entry name" value="VWFA"/>
    <property type="match status" value="1"/>
</dbReference>
<feature type="domain" description="VIT" evidence="2">
    <location>
        <begin position="46"/>
        <end position="174"/>
    </location>
</feature>
<dbReference type="AlphaFoldDB" id="A0A382A475"/>
<dbReference type="SUPFAM" id="SSF53300">
    <property type="entry name" value="vWA-like"/>
    <property type="match status" value="1"/>
</dbReference>
<dbReference type="InterPro" id="IPR013694">
    <property type="entry name" value="VIT"/>
</dbReference>
<dbReference type="InterPro" id="IPR036465">
    <property type="entry name" value="vWFA_dom_sf"/>
</dbReference>
<dbReference type="EMBL" id="UINC01023724">
    <property type="protein sequence ID" value="SVA95962.1"/>
    <property type="molecule type" value="Genomic_DNA"/>
</dbReference>
<name>A0A382A475_9ZZZZ</name>
<evidence type="ECO:0000259" key="2">
    <source>
        <dbReference type="PROSITE" id="PS51468"/>
    </source>
</evidence>
<dbReference type="PANTHER" id="PTHR45737:SF6">
    <property type="entry name" value="VON WILLEBRAND FACTOR A DOMAIN-CONTAINING PROTEIN 5A"/>
    <property type="match status" value="1"/>
</dbReference>
<evidence type="ECO:0000313" key="3">
    <source>
        <dbReference type="EMBL" id="SVA95962.1"/>
    </source>
</evidence>
<accession>A0A382A475</accession>
<feature type="domain" description="VWFA" evidence="1">
    <location>
        <begin position="326"/>
        <end position="494"/>
    </location>
</feature>
<dbReference type="Pfam" id="PF08487">
    <property type="entry name" value="VIT"/>
    <property type="match status" value="1"/>
</dbReference>
<protein>
    <recommendedName>
        <fullName evidence="4">VWFA domain-containing protein</fullName>
    </recommendedName>
</protein>
<evidence type="ECO:0000259" key="1">
    <source>
        <dbReference type="PROSITE" id="PS50234"/>
    </source>
</evidence>
<dbReference type="SMART" id="SM00609">
    <property type="entry name" value="VIT"/>
    <property type="match status" value="1"/>
</dbReference>
<gene>
    <name evidence="3" type="ORF">METZ01_LOCUS148816</name>
</gene>
<dbReference type="Pfam" id="PF13768">
    <property type="entry name" value="VWA_3"/>
    <property type="match status" value="1"/>
</dbReference>
<dbReference type="Gene3D" id="3.40.50.410">
    <property type="entry name" value="von Willebrand factor, type A domain"/>
    <property type="match status" value="1"/>
</dbReference>